<dbReference type="InterPro" id="IPR016164">
    <property type="entry name" value="FAD-linked_Oxase-like_C"/>
</dbReference>
<dbReference type="InterPro" id="IPR016167">
    <property type="entry name" value="FAD-bd_PCMH_sub1"/>
</dbReference>
<evidence type="ECO:0000256" key="6">
    <source>
        <dbReference type="ARBA" id="ARBA00023002"/>
    </source>
</evidence>
<dbReference type="PROSITE" id="PS51387">
    <property type="entry name" value="FAD_PCMH"/>
    <property type="match status" value="1"/>
</dbReference>
<keyword evidence="7" id="KW-0576">Peroxisome</keyword>
<evidence type="ECO:0000256" key="7">
    <source>
        <dbReference type="ARBA" id="ARBA00023140"/>
    </source>
</evidence>
<keyword evidence="14" id="KW-1185">Reference proteome</keyword>
<dbReference type="InterPro" id="IPR016169">
    <property type="entry name" value="FAD-bd_PCMH_sub2"/>
</dbReference>
<proteinExistence type="inferred from homology"/>
<dbReference type="InterPro" id="IPR016171">
    <property type="entry name" value="Vanillyl_alc_oxidase_C-sub2"/>
</dbReference>
<comment type="cofactor">
    <cofactor evidence="1">
        <name>FAD</name>
        <dbReference type="ChEBI" id="CHEBI:57692"/>
    </cofactor>
</comment>
<comment type="caution">
    <text evidence="13">The sequence shown here is derived from an EMBL/GenBank/DDBJ whole genome shotgun (WGS) entry which is preliminary data.</text>
</comment>
<evidence type="ECO:0000313" key="13">
    <source>
        <dbReference type="EMBL" id="KAH9412519.1"/>
    </source>
</evidence>
<dbReference type="InterPro" id="IPR036318">
    <property type="entry name" value="FAD-bd_PCMH-like_sf"/>
</dbReference>
<dbReference type="Proteomes" id="UP000887458">
    <property type="component" value="Unassembled WGS sequence"/>
</dbReference>
<name>A0ABQ8IQB2_DERPT</name>
<dbReference type="InterPro" id="IPR004113">
    <property type="entry name" value="FAD-bd_oxidored_4_C"/>
</dbReference>
<dbReference type="Gene3D" id="3.30.70.2190">
    <property type="match status" value="1"/>
</dbReference>
<comment type="similarity">
    <text evidence="3">Belongs to the FAD-binding oxidoreductase/transferase type 4 family.</text>
</comment>
<evidence type="ECO:0000256" key="4">
    <source>
        <dbReference type="ARBA" id="ARBA00022630"/>
    </source>
</evidence>
<evidence type="ECO:0000256" key="11">
    <source>
        <dbReference type="ARBA" id="ARBA00049267"/>
    </source>
</evidence>
<dbReference type="InterPro" id="IPR051264">
    <property type="entry name" value="FAD-oxidored/transferase_4"/>
</dbReference>
<dbReference type="Gene3D" id="3.30.43.10">
    <property type="entry name" value="Uridine Diphospho-n-acetylenolpyruvylglucosamine Reductase, domain 2"/>
    <property type="match status" value="1"/>
</dbReference>
<dbReference type="InterPro" id="IPR006094">
    <property type="entry name" value="Oxid_FAD_bind_N"/>
</dbReference>
<evidence type="ECO:0000256" key="5">
    <source>
        <dbReference type="ARBA" id="ARBA00022827"/>
    </source>
</evidence>
<keyword evidence="5" id="KW-0274">FAD</keyword>
<evidence type="ECO:0000256" key="2">
    <source>
        <dbReference type="ARBA" id="ARBA00004275"/>
    </source>
</evidence>
<dbReference type="Pfam" id="PF02913">
    <property type="entry name" value="FAD-oxidase_C"/>
    <property type="match status" value="1"/>
</dbReference>
<evidence type="ECO:0000313" key="14">
    <source>
        <dbReference type="Proteomes" id="UP000887458"/>
    </source>
</evidence>
<dbReference type="Gene3D" id="3.30.70.2740">
    <property type="match status" value="1"/>
</dbReference>
<dbReference type="Pfam" id="PF01565">
    <property type="entry name" value="FAD_binding_4"/>
    <property type="match status" value="1"/>
</dbReference>
<evidence type="ECO:0000256" key="9">
    <source>
        <dbReference type="ARBA" id="ARBA00039639"/>
    </source>
</evidence>
<feature type="domain" description="FAD-binding PCMH-type" evidence="12">
    <location>
        <begin position="59"/>
        <end position="238"/>
    </location>
</feature>
<reference evidence="13 14" key="2">
    <citation type="journal article" date="2022" name="Mol. Biol. Evol.">
        <title>Comparative Genomics Reveals Insights into the Divergent Evolution of Astigmatic Mites and Household Pest Adaptations.</title>
        <authorList>
            <person name="Xiong Q."/>
            <person name="Wan A.T."/>
            <person name="Liu X."/>
            <person name="Fung C.S."/>
            <person name="Xiao X."/>
            <person name="Malainual N."/>
            <person name="Hou J."/>
            <person name="Wang L."/>
            <person name="Wang M."/>
            <person name="Yang K.Y."/>
            <person name="Cui Y."/>
            <person name="Leung E.L."/>
            <person name="Nong W."/>
            <person name="Shin S.K."/>
            <person name="Au S.W."/>
            <person name="Jeong K.Y."/>
            <person name="Chew F.T."/>
            <person name="Hui J.H."/>
            <person name="Leung T.F."/>
            <person name="Tungtrongchitr A."/>
            <person name="Zhong N."/>
            <person name="Liu Z."/>
            <person name="Tsui S.K."/>
        </authorList>
    </citation>
    <scope>NUCLEOTIDE SEQUENCE [LARGE SCALE GENOMIC DNA]</scope>
    <source>
        <strain evidence="13">Derp</strain>
    </source>
</reference>
<reference evidence="13 14" key="1">
    <citation type="journal article" date="2018" name="J. Allergy Clin. Immunol.">
        <title>High-quality assembly of Dermatophagoides pteronyssinus genome and transcriptome reveals a wide range of novel allergens.</title>
        <authorList>
            <person name="Liu X.Y."/>
            <person name="Yang K.Y."/>
            <person name="Wang M.Q."/>
            <person name="Kwok J.S."/>
            <person name="Zeng X."/>
            <person name="Yang Z."/>
            <person name="Xiao X.J."/>
            <person name="Lau C.P."/>
            <person name="Li Y."/>
            <person name="Huang Z.M."/>
            <person name="Ba J.G."/>
            <person name="Yim A.K."/>
            <person name="Ouyang C.Y."/>
            <person name="Ngai S.M."/>
            <person name="Chan T.F."/>
            <person name="Leung E.L."/>
            <person name="Liu L."/>
            <person name="Liu Z.G."/>
            <person name="Tsui S.K."/>
        </authorList>
    </citation>
    <scope>NUCLEOTIDE SEQUENCE [LARGE SCALE GENOMIC DNA]</scope>
    <source>
        <strain evidence="13">Derp</strain>
    </source>
</reference>
<dbReference type="SUPFAM" id="SSF55103">
    <property type="entry name" value="FAD-linked oxidases, C-terminal domain"/>
    <property type="match status" value="1"/>
</dbReference>
<evidence type="ECO:0000256" key="1">
    <source>
        <dbReference type="ARBA" id="ARBA00001974"/>
    </source>
</evidence>
<dbReference type="PANTHER" id="PTHR43716">
    <property type="entry name" value="D-2-HYDROXYGLUTARATE DEHYDROGENASE, MITOCHONDRIAL"/>
    <property type="match status" value="1"/>
</dbReference>
<dbReference type="EMBL" id="NJHN03000129">
    <property type="protein sequence ID" value="KAH9412519.1"/>
    <property type="molecule type" value="Genomic_DNA"/>
</dbReference>
<dbReference type="SUPFAM" id="SSF56176">
    <property type="entry name" value="FAD-binding/transporter-associated domain-like"/>
    <property type="match status" value="1"/>
</dbReference>
<dbReference type="Gene3D" id="1.10.45.10">
    <property type="entry name" value="Vanillyl-alcohol Oxidase, Chain A, domain 4"/>
    <property type="match status" value="1"/>
</dbReference>
<dbReference type="EC" id="1.1.99.39" evidence="8"/>
<comment type="catalytic activity">
    <reaction evidence="11">
        <text>(R)-malate + A = oxaloacetate + AH2</text>
        <dbReference type="Rhea" id="RHEA:67460"/>
        <dbReference type="ChEBI" id="CHEBI:13193"/>
        <dbReference type="ChEBI" id="CHEBI:15588"/>
        <dbReference type="ChEBI" id="CHEBI:16452"/>
        <dbReference type="ChEBI" id="CHEBI:17499"/>
    </reaction>
    <physiologicalReaction direction="left-to-right" evidence="11">
        <dbReference type="Rhea" id="RHEA:67461"/>
    </physiologicalReaction>
</comment>
<evidence type="ECO:0000256" key="3">
    <source>
        <dbReference type="ARBA" id="ARBA00008000"/>
    </source>
</evidence>
<dbReference type="Gene3D" id="3.30.465.10">
    <property type="match status" value="1"/>
</dbReference>
<keyword evidence="4" id="KW-0285">Flavoprotein</keyword>
<comment type="function">
    <text evidence="10">Catalyzes the oxidation of D-2-hydroxyglutarate (D-2-HG) to alpha-ketoglutarate. Also catalyzes the oxidation of other D-2-hydroxyacids, such as D-malate (D-MAL) and D-lactate (D-LAC). Exhibits high activities towards D-2-HG and D-MAL but a very weak activity towards D-LAC.</text>
</comment>
<dbReference type="InterPro" id="IPR016166">
    <property type="entry name" value="FAD-bd_PCMH"/>
</dbReference>
<protein>
    <recommendedName>
        <fullName evidence="9">D-2-hydroxyglutarate dehydrogenase, mitochondrial</fullName>
        <ecNumber evidence="8">1.1.99.39</ecNumber>
    </recommendedName>
</protein>
<comment type="subcellular location">
    <subcellularLocation>
        <location evidence="2">Peroxisome</location>
    </subcellularLocation>
</comment>
<evidence type="ECO:0000256" key="10">
    <source>
        <dbReference type="ARBA" id="ARBA00045410"/>
    </source>
</evidence>
<keyword evidence="6" id="KW-0560">Oxidoreductase</keyword>
<gene>
    <name evidence="13" type="primary">D2HGDH</name>
    <name evidence="13" type="ORF">DERP_006481</name>
</gene>
<organism evidence="13 14">
    <name type="scientific">Dermatophagoides pteronyssinus</name>
    <name type="common">European house dust mite</name>
    <dbReference type="NCBI Taxonomy" id="6956"/>
    <lineage>
        <taxon>Eukaryota</taxon>
        <taxon>Metazoa</taxon>
        <taxon>Ecdysozoa</taxon>
        <taxon>Arthropoda</taxon>
        <taxon>Chelicerata</taxon>
        <taxon>Arachnida</taxon>
        <taxon>Acari</taxon>
        <taxon>Acariformes</taxon>
        <taxon>Sarcoptiformes</taxon>
        <taxon>Astigmata</taxon>
        <taxon>Psoroptidia</taxon>
        <taxon>Analgoidea</taxon>
        <taxon>Pyroglyphidae</taxon>
        <taxon>Dermatophagoidinae</taxon>
        <taxon>Dermatophagoides</taxon>
    </lineage>
</organism>
<evidence type="ECO:0000259" key="12">
    <source>
        <dbReference type="PROSITE" id="PS51387"/>
    </source>
</evidence>
<sequence>MFAINSRSYLLPNVVMRMLFIRKISSSSSYITEFQSLLGNENVQTNDLDSFNQDWLKSHRGKSDIVLFPRNTNDVSNILGYCNQNNLKCVIQSGNTSLVCGATPWQNEIIISMKKLNKILSFDEITGVLHCESGCILQNLEEFVKQKQRLIPYDLGAKGSCMIGGNLATNAGGLRFIKFGPLHSNVLGLEIVMANGKILNLMNSMRKDNTGYHLRHLFIGSEGTLGIITKVSIICPMDYKFKKIFLVACENFNKLIELFQMVQEDFNENLSCFEMMDESSMNVVVENLRLPYPLSRSYPFYSLFELSANDELSLDQRFTKHYEKLVNKSIILDGTYANDSDSEKFHKLKSYRESISEGLRLDGCSYKYDVSLPLNVYYEVVNVMRKRLSSSLSSSNNVVRICGYGHMGDGNMHFNVTSKKFDQQILNQIEPFLYEFVAKNNGSISAEHGIGVKKRKFLHYSKSDEAIKLMQQMKQLFDPKSILNPHVLF</sequence>
<evidence type="ECO:0000256" key="8">
    <source>
        <dbReference type="ARBA" id="ARBA00039003"/>
    </source>
</evidence>
<dbReference type="PANTHER" id="PTHR43716:SF1">
    <property type="entry name" value="D-2-HYDROXYGLUTARATE DEHYDROGENASE, MITOCHONDRIAL"/>
    <property type="match status" value="1"/>
</dbReference>
<accession>A0ABQ8IQB2</accession>